<sequence>MSIKKGRLKSFQTAFLLQSKERKQESFQQEKNKVESYLIIRKKYEKEYNSWI</sequence>
<evidence type="ECO:0000259" key="1">
    <source>
        <dbReference type="PROSITE" id="PS50003"/>
    </source>
</evidence>
<reference evidence="2 3" key="1">
    <citation type="submission" date="2010-01" db="EMBL/GenBank/DDBJ databases">
        <authorList>
            <person name="Weinstock G."/>
            <person name="Sodergren E."/>
            <person name="Clifton S."/>
            <person name="Fulton L."/>
            <person name="Fulton B."/>
            <person name="Courtney L."/>
            <person name="Fronick C."/>
            <person name="Harrison M."/>
            <person name="Strong C."/>
            <person name="Farmer C."/>
            <person name="Delahaunty K."/>
            <person name="Markovic C."/>
            <person name="Hall O."/>
            <person name="Minx P."/>
            <person name="Tomlinson C."/>
            <person name="Mitreva M."/>
            <person name="Nelson J."/>
            <person name="Hou S."/>
            <person name="Wollam A."/>
            <person name="Pepin K.H."/>
            <person name="Johnson M."/>
            <person name="Bhonagiri V."/>
            <person name="Nash W.E."/>
            <person name="Warren W."/>
            <person name="Chinwalla A."/>
            <person name="Mardis E.R."/>
            <person name="Wilson R.K."/>
        </authorList>
    </citation>
    <scope>NUCLEOTIDE SEQUENCE [LARGE SCALE GENOMIC DNA]</scope>
    <source>
        <strain evidence="2 3">NJ9703</strain>
    </source>
</reference>
<name>A0A9W5INN7_NEISU</name>
<organism evidence="2 3">
    <name type="scientific">Neisseria subflava NJ9703</name>
    <dbReference type="NCBI Taxonomy" id="546268"/>
    <lineage>
        <taxon>Bacteria</taxon>
        <taxon>Pseudomonadati</taxon>
        <taxon>Pseudomonadota</taxon>
        <taxon>Betaproteobacteria</taxon>
        <taxon>Neisseriales</taxon>
        <taxon>Neisseriaceae</taxon>
        <taxon>Neisseria</taxon>
    </lineage>
</organism>
<accession>A0A9W5INN7</accession>
<dbReference type="InterPro" id="IPR001849">
    <property type="entry name" value="PH_domain"/>
</dbReference>
<evidence type="ECO:0000313" key="3">
    <source>
        <dbReference type="Proteomes" id="UP000004621"/>
    </source>
</evidence>
<dbReference type="Proteomes" id="UP000004621">
    <property type="component" value="Unassembled WGS sequence"/>
</dbReference>
<dbReference type="PROSITE" id="PS50003">
    <property type="entry name" value="PH_DOMAIN"/>
    <property type="match status" value="1"/>
</dbReference>
<dbReference type="AlphaFoldDB" id="A0A9W5INN7"/>
<feature type="domain" description="PH" evidence="1">
    <location>
        <begin position="1"/>
        <end position="52"/>
    </location>
</feature>
<protein>
    <recommendedName>
        <fullName evidence="1">PH domain-containing protein</fullName>
    </recommendedName>
</protein>
<evidence type="ECO:0000313" key="2">
    <source>
        <dbReference type="EMBL" id="EFC51024.1"/>
    </source>
</evidence>
<proteinExistence type="predicted"/>
<dbReference type="EMBL" id="ACEO02000017">
    <property type="protein sequence ID" value="EFC51024.1"/>
    <property type="molecule type" value="Genomic_DNA"/>
</dbReference>
<comment type="caution">
    <text evidence="2">The sequence shown here is derived from an EMBL/GenBank/DDBJ whole genome shotgun (WGS) entry which is preliminary data.</text>
</comment>
<gene>
    <name evidence="2" type="ORF">NEISUBOT_05555</name>
</gene>